<proteinExistence type="predicted"/>
<name>A0AAV1I5D6_9CHLO</name>
<comment type="caution">
    <text evidence="1">The sequence shown here is derived from an EMBL/GenBank/DDBJ whole genome shotgun (WGS) entry which is preliminary data.</text>
</comment>
<evidence type="ECO:0000313" key="2">
    <source>
        <dbReference type="Proteomes" id="UP001314263"/>
    </source>
</evidence>
<dbReference type="Pfam" id="PF19063">
    <property type="entry name" value="DUF5759"/>
    <property type="match status" value="1"/>
</dbReference>
<dbReference type="EMBL" id="CAUYUE010000005">
    <property type="protein sequence ID" value="CAK0777263.1"/>
    <property type="molecule type" value="Genomic_DNA"/>
</dbReference>
<dbReference type="AlphaFoldDB" id="A0AAV1I5D6"/>
<gene>
    <name evidence="1" type="ORF">CVIRNUC_004470</name>
</gene>
<protein>
    <submittedName>
        <fullName evidence="1">Uncharacterized protein</fullName>
    </submittedName>
</protein>
<reference evidence="1 2" key="1">
    <citation type="submission" date="2023-10" db="EMBL/GenBank/DDBJ databases">
        <authorList>
            <person name="Maclean D."/>
            <person name="Macfadyen A."/>
        </authorList>
    </citation>
    <scope>NUCLEOTIDE SEQUENCE [LARGE SCALE GENOMIC DNA]</scope>
</reference>
<evidence type="ECO:0000313" key="1">
    <source>
        <dbReference type="EMBL" id="CAK0777263.1"/>
    </source>
</evidence>
<accession>A0AAV1I5D6</accession>
<keyword evidence="2" id="KW-1185">Reference proteome</keyword>
<dbReference type="Proteomes" id="UP001314263">
    <property type="component" value="Unassembled WGS sequence"/>
</dbReference>
<sequence>MLTTYKGEVDASALKKRDDERQRRRMEIYDDLLSECRKHIERLAEIEVDNTIYTVPRIRLGKPPIHSFNACLCYIIYKLKKGGFRVDYIFPDKLFIRWNEGSDASVNLAAAKYFAPKIPAAAASSKSAVNDIDRTICRPASTHVAAPSSSFPAVSDRNDALNSLKYLSEKLKRR</sequence>
<dbReference type="InterPro" id="IPR043977">
    <property type="entry name" value="DUF5759"/>
</dbReference>
<organism evidence="1 2">
    <name type="scientific">Coccomyxa viridis</name>
    <dbReference type="NCBI Taxonomy" id="1274662"/>
    <lineage>
        <taxon>Eukaryota</taxon>
        <taxon>Viridiplantae</taxon>
        <taxon>Chlorophyta</taxon>
        <taxon>core chlorophytes</taxon>
        <taxon>Trebouxiophyceae</taxon>
        <taxon>Trebouxiophyceae incertae sedis</taxon>
        <taxon>Coccomyxaceae</taxon>
        <taxon>Coccomyxa</taxon>
    </lineage>
</organism>